<feature type="domain" description="Pyruvate dehydrogenase E1 component middle" evidence="12">
    <location>
        <begin position="488"/>
        <end position="702"/>
    </location>
</feature>
<proteinExistence type="predicted"/>
<accession>A0A1H3W0V4</accession>
<feature type="domain" description="Transketolase N-terminal" evidence="11">
    <location>
        <begin position="139"/>
        <end position="303"/>
    </location>
</feature>
<dbReference type="AlphaFoldDB" id="A0A1H3W0V4"/>
<gene>
    <name evidence="14" type="ORF">SAMN05660420_00408</name>
</gene>
<name>A0A1H3W0V4_9BACT</name>
<dbReference type="SUPFAM" id="SSF52922">
    <property type="entry name" value="TK C-terminal domain-like"/>
    <property type="match status" value="1"/>
</dbReference>
<feature type="domain" description="Transketolase-like C-terminal" evidence="13">
    <location>
        <begin position="717"/>
        <end position="852"/>
    </location>
</feature>
<evidence type="ECO:0000256" key="9">
    <source>
        <dbReference type="PIRNR" id="PIRNR000156"/>
    </source>
</evidence>
<keyword evidence="10" id="KW-0460">Magnesium</keyword>
<evidence type="ECO:0000256" key="6">
    <source>
        <dbReference type="ARBA" id="ARBA00023052"/>
    </source>
</evidence>
<organism evidence="14 15">
    <name type="scientific">Desulfuromusa kysingii</name>
    <dbReference type="NCBI Taxonomy" id="37625"/>
    <lineage>
        <taxon>Bacteria</taxon>
        <taxon>Pseudomonadati</taxon>
        <taxon>Thermodesulfobacteriota</taxon>
        <taxon>Desulfuromonadia</taxon>
        <taxon>Desulfuromonadales</taxon>
        <taxon>Geopsychrobacteraceae</taxon>
        <taxon>Desulfuromusa</taxon>
    </lineage>
</organism>
<dbReference type="InterPro" id="IPR055152">
    <property type="entry name" value="Transketolase-like_C_2"/>
</dbReference>
<dbReference type="GO" id="GO:0046872">
    <property type="term" value="F:metal ion binding"/>
    <property type="evidence" value="ECO:0007669"/>
    <property type="project" value="UniProtKB-KW"/>
</dbReference>
<dbReference type="Gene3D" id="3.40.50.970">
    <property type="match status" value="2"/>
</dbReference>
<dbReference type="GO" id="GO:0004739">
    <property type="term" value="F:pyruvate dehydrogenase (acetyl-transferring) activity"/>
    <property type="evidence" value="ECO:0007669"/>
    <property type="project" value="UniProtKB-EC"/>
</dbReference>
<evidence type="ECO:0000313" key="15">
    <source>
        <dbReference type="Proteomes" id="UP000199409"/>
    </source>
</evidence>
<dbReference type="OrthoDB" id="9759664at2"/>
<protein>
    <recommendedName>
        <fullName evidence="4 9">Pyruvate dehydrogenase E1 component</fullName>
        <ecNumber evidence="3 9">1.2.4.1</ecNumber>
    </recommendedName>
</protein>
<evidence type="ECO:0000259" key="11">
    <source>
        <dbReference type="Pfam" id="PF00456"/>
    </source>
</evidence>
<dbReference type="Pfam" id="PF00456">
    <property type="entry name" value="Transketolase_N"/>
    <property type="match status" value="1"/>
</dbReference>
<dbReference type="InterPro" id="IPR005474">
    <property type="entry name" value="Transketolase_N"/>
</dbReference>
<dbReference type="PANTHER" id="PTHR43825:SF3">
    <property type="entry name" value="PYRUVATE DEHYDROGENASE E1 COMPONENT"/>
    <property type="match status" value="1"/>
</dbReference>
<keyword evidence="15" id="KW-1185">Reference proteome</keyword>
<evidence type="ECO:0000256" key="4">
    <source>
        <dbReference type="ARBA" id="ARBA00017172"/>
    </source>
</evidence>
<dbReference type="InterPro" id="IPR035807">
    <property type="entry name" value="PDC_E1_N"/>
</dbReference>
<evidence type="ECO:0000259" key="13">
    <source>
        <dbReference type="Pfam" id="PF22613"/>
    </source>
</evidence>
<sequence>MTVDNSQDIKKILDIENKEWRESLDYVLKEQGPERVRQLLRQLQIRAQEQGVSIPFTANTPYINTIPHTREPNFPGNRELERRIKSIIRWNAMAMVVRANRESDGIGGHISTYASVANLWEVGFNHFWRGRTDDFLGDMVYFQGHAAPGVYSRAFLEGRLTEQDLSHFRNELNPQGGLSSYPHPFLMKDFWEFPTVSMGLTALTAIYQARFNHYLVDRGLRKSSGRKVWAMLGDGEMDEPESLGAITLAAREHLDNLIFVVNGNLQRLDGPVRGNGKIIQELEAAFRGAGWNVIKVIWGSDWDRLLDEDKSGRLVQRMDEVLDGEMQRYKASSGAFVRKDFFGKYPELLQLVENYTDEQLGRLTRGGHDPVKVYAAYKAAVEHKGSPTVILAQTIKGYGLGEAGEGKNITHSQKKLNEEELKEFRTRFNIPISDDQIAQAPCYKPAEDSPEMKYLKQRREVLGGCLPKRFDGSQPMACQTDWLVQDYLAGSGERELATTMVFVNLLAKLLRDPELGKLIVPIVPDEARTFGMESLFREAGIYSHTGQLYEPVDKGNLLFYNEKKTGAILEEGLSEAGSMASFIAAGSAYSNNQVQTIPFYAFYSMFGFQRVGDLIWQACDSRARGFLIGATAGRTTLAGEGLQHQDGHSHVLALAPTKVKAYDPAFAYELAVIVHEGLTRMYCNQEDLIYYLTVMNETYKMPPMPKQKGVREGILKGMYRFQSTQIKGGKSKVHLLGSGAILNEVIKAQSLLETDFGIAADVWSVTSYKELYQDAIEAERWNLLHPKGKAKKPYVSQLLEKEQGVFVAASDYMKVLPASVSQWFPGPVHCLGTDGFGRSDSRSALRNFFEVDARYVAIAALSQLVKTGDIDQSILLKAIKDYKIDPDKLNPHND</sequence>
<evidence type="ECO:0000256" key="1">
    <source>
        <dbReference type="ARBA" id="ARBA00001964"/>
    </source>
</evidence>
<evidence type="ECO:0000256" key="5">
    <source>
        <dbReference type="ARBA" id="ARBA00023002"/>
    </source>
</evidence>
<comment type="cofactor">
    <cofactor evidence="1 9">
        <name>thiamine diphosphate</name>
        <dbReference type="ChEBI" id="CHEBI:58937"/>
    </cofactor>
</comment>
<dbReference type="Gene3D" id="3.40.50.920">
    <property type="match status" value="1"/>
</dbReference>
<dbReference type="Pfam" id="PF17831">
    <property type="entry name" value="PDH_E1_M"/>
    <property type="match status" value="1"/>
</dbReference>
<evidence type="ECO:0000313" key="14">
    <source>
        <dbReference type="EMBL" id="SDZ80686.1"/>
    </source>
</evidence>
<dbReference type="PANTHER" id="PTHR43825">
    <property type="entry name" value="PYRUVATE DEHYDROGENASE E1 COMPONENT"/>
    <property type="match status" value="1"/>
</dbReference>
<dbReference type="STRING" id="37625.SAMN05660420_00408"/>
<dbReference type="InterPro" id="IPR009014">
    <property type="entry name" value="Transketo_C/PFOR_II"/>
</dbReference>
<dbReference type="InterPro" id="IPR004660">
    <property type="entry name" value="PDH_E1"/>
</dbReference>
<dbReference type="FunFam" id="3.40.50.970:FF:000011">
    <property type="entry name" value="Pyruvate dehydrogenase E1 component"/>
    <property type="match status" value="1"/>
</dbReference>
<keyword evidence="10" id="KW-0479">Metal-binding</keyword>
<keyword evidence="7 9" id="KW-0670">Pyruvate</keyword>
<evidence type="ECO:0000256" key="8">
    <source>
        <dbReference type="ARBA" id="ARBA00051231"/>
    </source>
</evidence>
<keyword evidence="5 9" id="KW-0560">Oxidoreductase</keyword>
<dbReference type="EMBL" id="FNQN01000001">
    <property type="protein sequence ID" value="SDZ80686.1"/>
    <property type="molecule type" value="Genomic_DNA"/>
</dbReference>
<feature type="binding site" evidence="10">
    <location>
        <position position="234"/>
    </location>
    <ligand>
        <name>Mg(2+)</name>
        <dbReference type="ChEBI" id="CHEBI:18420"/>
    </ligand>
</feature>
<evidence type="ECO:0000256" key="3">
    <source>
        <dbReference type="ARBA" id="ARBA00012281"/>
    </source>
</evidence>
<keyword evidence="6 9" id="KW-0786">Thiamine pyrophosphate</keyword>
<dbReference type="RefSeq" id="WP_092344260.1">
    <property type="nucleotide sequence ID" value="NZ_FNQN01000001.1"/>
</dbReference>
<dbReference type="SUPFAM" id="SSF52518">
    <property type="entry name" value="Thiamin diphosphate-binding fold (THDP-binding)"/>
    <property type="match status" value="2"/>
</dbReference>
<feature type="binding site" evidence="10">
    <location>
        <position position="264"/>
    </location>
    <ligand>
        <name>Mg(2+)</name>
        <dbReference type="ChEBI" id="CHEBI:18420"/>
    </ligand>
</feature>
<dbReference type="InterPro" id="IPR051157">
    <property type="entry name" value="PDH/Transketolase"/>
</dbReference>
<evidence type="ECO:0000256" key="7">
    <source>
        <dbReference type="ARBA" id="ARBA00023317"/>
    </source>
</evidence>
<dbReference type="PIRSF" id="PIRSF000156">
    <property type="entry name" value="Pyruvate_dh_E1"/>
    <property type="match status" value="1"/>
</dbReference>
<evidence type="ECO:0000256" key="2">
    <source>
        <dbReference type="ARBA" id="ARBA00003157"/>
    </source>
</evidence>
<feature type="binding site" evidence="10">
    <location>
        <position position="266"/>
    </location>
    <ligand>
        <name>Mg(2+)</name>
        <dbReference type="ChEBI" id="CHEBI:18420"/>
    </ligand>
</feature>
<dbReference type="Pfam" id="PF22613">
    <property type="entry name" value="Transketolase_C_1"/>
    <property type="match status" value="1"/>
</dbReference>
<dbReference type="NCBIfam" id="TIGR00759">
    <property type="entry name" value="aceE"/>
    <property type="match status" value="1"/>
</dbReference>
<evidence type="ECO:0000259" key="12">
    <source>
        <dbReference type="Pfam" id="PF17831"/>
    </source>
</evidence>
<comment type="catalytic activity">
    <reaction evidence="8 9">
        <text>N(6)-[(R)-lipoyl]-L-lysyl-[protein] + pyruvate + H(+) = N(6)-[(R)-S(8)-acetyldihydrolipoyl]-L-lysyl-[protein] + CO2</text>
        <dbReference type="Rhea" id="RHEA:19189"/>
        <dbReference type="Rhea" id="RHEA-COMP:10474"/>
        <dbReference type="Rhea" id="RHEA-COMP:10478"/>
        <dbReference type="ChEBI" id="CHEBI:15361"/>
        <dbReference type="ChEBI" id="CHEBI:15378"/>
        <dbReference type="ChEBI" id="CHEBI:16526"/>
        <dbReference type="ChEBI" id="CHEBI:83099"/>
        <dbReference type="ChEBI" id="CHEBI:83111"/>
        <dbReference type="EC" id="1.2.4.1"/>
    </reaction>
</comment>
<comment type="cofactor">
    <cofactor evidence="10">
        <name>Mg(2+)</name>
        <dbReference type="ChEBI" id="CHEBI:18420"/>
    </cofactor>
</comment>
<dbReference type="InterPro" id="IPR029061">
    <property type="entry name" value="THDP-binding"/>
</dbReference>
<dbReference type="EC" id="1.2.4.1" evidence="3 9"/>
<evidence type="ECO:0000256" key="10">
    <source>
        <dbReference type="PIRSR" id="PIRSR000156-1"/>
    </source>
</evidence>
<reference evidence="14 15" key="1">
    <citation type="submission" date="2016-10" db="EMBL/GenBank/DDBJ databases">
        <authorList>
            <person name="de Groot N.N."/>
        </authorList>
    </citation>
    <scope>NUCLEOTIDE SEQUENCE [LARGE SCALE GENOMIC DNA]</scope>
    <source>
        <strain evidence="14 15">DSM 7343</strain>
    </source>
</reference>
<dbReference type="InterPro" id="IPR041621">
    <property type="entry name" value="PDH_E1_M"/>
</dbReference>
<comment type="function">
    <text evidence="2 9">Component of the pyruvate dehydrogenase (PDH) complex, that catalyzes the overall conversion of pyruvate to acetyl-CoA and CO(2).</text>
</comment>
<dbReference type="Proteomes" id="UP000199409">
    <property type="component" value="Unassembled WGS sequence"/>
</dbReference>
<dbReference type="CDD" id="cd02017">
    <property type="entry name" value="TPP_E1_EcPDC_like"/>
    <property type="match status" value="1"/>
</dbReference>